<feature type="compositionally biased region" description="Basic and acidic residues" evidence="7">
    <location>
        <begin position="1111"/>
        <end position="1130"/>
    </location>
</feature>
<dbReference type="PANTHER" id="PTHR43047:SF72">
    <property type="entry name" value="OSMOSENSING HISTIDINE PROTEIN KINASE SLN1"/>
    <property type="match status" value="1"/>
</dbReference>
<dbReference type="GO" id="GO:0009927">
    <property type="term" value="F:histidine phosphotransfer kinase activity"/>
    <property type="evidence" value="ECO:0007669"/>
    <property type="project" value="TreeGrafter"/>
</dbReference>
<evidence type="ECO:0000256" key="1">
    <source>
        <dbReference type="ARBA" id="ARBA00000085"/>
    </source>
</evidence>
<dbReference type="Gene3D" id="1.10.287.130">
    <property type="match status" value="1"/>
</dbReference>
<dbReference type="EMBL" id="JAGTJQ010000004">
    <property type="protein sequence ID" value="KAH7033472.1"/>
    <property type="molecule type" value="Genomic_DNA"/>
</dbReference>
<dbReference type="PROSITE" id="PS50109">
    <property type="entry name" value="HIS_KIN"/>
    <property type="match status" value="1"/>
</dbReference>
<comment type="caution">
    <text evidence="10">The sequence shown here is derived from an EMBL/GenBank/DDBJ whole genome shotgun (WGS) entry which is preliminary data.</text>
</comment>
<feature type="domain" description="Response regulatory" evidence="9">
    <location>
        <begin position="1169"/>
        <end position="1310"/>
    </location>
</feature>
<evidence type="ECO:0000256" key="2">
    <source>
        <dbReference type="ARBA" id="ARBA00012438"/>
    </source>
</evidence>
<keyword evidence="3 6" id="KW-0597">Phosphoprotein</keyword>
<dbReference type="Pfam" id="PF00072">
    <property type="entry name" value="Response_reg"/>
    <property type="match status" value="1"/>
</dbReference>
<dbReference type="Pfam" id="PF00512">
    <property type="entry name" value="HisKA"/>
    <property type="match status" value="1"/>
</dbReference>
<dbReference type="FunFam" id="1.10.287.130:FF:000023">
    <property type="entry name" value="Sensor histidine kinase/response regulator, putative"/>
    <property type="match status" value="1"/>
</dbReference>
<feature type="compositionally biased region" description="Polar residues" evidence="7">
    <location>
        <begin position="1132"/>
        <end position="1162"/>
    </location>
</feature>
<dbReference type="GeneID" id="70183262"/>
<dbReference type="SUPFAM" id="SSF55781">
    <property type="entry name" value="GAF domain-like"/>
    <property type="match status" value="1"/>
</dbReference>
<dbReference type="CDD" id="cd00082">
    <property type="entry name" value="HisKA"/>
    <property type="match status" value="1"/>
</dbReference>
<dbReference type="SMART" id="SM00388">
    <property type="entry name" value="HisKA"/>
    <property type="match status" value="1"/>
</dbReference>
<evidence type="ECO:0000256" key="6">
    <source>
        <dbReference type="PROSITE-ProRule" id="PRU00169"/>
    </source>
</evidence>
<dbReference type="Proteomes" id="UP000756346">
    <property type="component" value="Unassembled WGS sequence"/>
</dbReference>
<dbReference type="SUPFAM" id="SSF52172">
    <property type="entry name" value="CheY-like"/>
    <property type="match status" value="1"/>
</dbReference>
<sequence length="1311" mass="143161">MAKFSETARERELFRYEASAISGTIPSVLGVPPIAPLTQHAPFQHDPILTSLAQLCVLRLEAACAYVSFFETQSQHVVACAGRTSSIFDAAPETDLLDLCGKAFPRNSSISEHVLQLEDIVVDASMPQAYRGQHLPVSHVSDLANDPRFAQHLFVVGKPGMRWYAAVPIKSPRGANIGVLSIYDPQPKTEDNILPDNAARALREASCAITQHMVLQRASDGLRRNERMVRGLGSFVEGSSGLAFSEKSDNVASFEDAGTEGSLNARQQFLQRRATDEDLTSRELWDKIKEPEPSSQTSYFAQQYRAPSMSGSPPLSTGSVPPFVPSTTGISTGSIITVGSEASDEDPLAAVKTIFSKAANVIRESLEVEGVLFLDASIGSFGGMVATDDKIHSSRYATDVPRYSSSSESSTDSLDERFMQETQKRCSVFGFSTSDHSSVDSDTASSFHTHVPERLLSTLLRRYPRGRIFHFGTDGTISSGDSEEEKLRTTNVEDFAEKTDGQTTAQDSPTRRKASSRPWSRRNEGKSVFKIIPEARSAIFIPLWDASKERWYAGGLVWTRTPARLFTREGELSYLQAFGTTIMSEIMRSDALTADKAKSDVLGSLSHELRSPLHGVLAAVDLLRGETLNAFQADLLHSLESCGRTLLDVVNHLLDYSKVNTYLKESRDNRHNDKGTRPGPSPSQTVTGPRSLSTVVHLDVLVEESVNSAFAGHAFQMLSIAQTGSQKTTHDADVLAMRKLDIMDAMESFGHQGKNTSDHAARLGKVSVFLQIDPRVKWTFCTQSGAIRRILLNVFGNALKYTEQGFISVSIHQETVYSKNKNAITRLKLSVMDSGKGINPQFLQQKLFTPFAQEDRLAPGTGLGMSLVKQIVRTLSGSLTVESQVGVGTCVRVSIPLQSAASSVDQDGGFQEQKDALRGLRVSIAGLDHPIRLNSKRHAIPGFTPPLPSEMMKTICSDWLQMEVVELGNHDVRPDLILCGEDGLFDVTREGSLSEKLTPTVAICSDAVTAHRYSIQSEQANAGRIIEYISQPVGPRKLAKSLEVALNRWIEFAKSSPSEAGEGGIIPSTPGASDLVLAVAQREEASDKANEMVLSLNRRNGTEEPLSLIKESSEGEDGRTPTLQAEDKSLAAESSVTTSARPQEQTQGDGESGNTDATSQEAPLSPADTFLLVDDNKINLQILVSFMKKLQLPYQTASNGLEAYERYRESPRNYRCILMGKNSVGPTNMYKLTGICANPDLSMPVMDGLGACRRIREFERDYKLKSTTVVALTGLASVETQRDAFASGMDLFYTKPVKLKDLSAAISERKL</sequence>
<reference evidence="10" key="1">
    <citation type="journal article" date="2021" name="Nat. Commun.">
        <title>Genetic determinants of endophytism in the Arabidopsis root mycobiome.</title>
        <authorList>
            <person name="Mesny F."/>
            <person name="Miyauchi S."/>
            <person name="Thiergart T."/>
            <person name="Pickel B."/>
            <person name="Atanasova L."/>
            <person name="Karlsson M."/>
            <person name="Huettel B."/>
            <person name="Barry K.W."/>
            <person name="Haridas S."/>
            <person name="Chen C."/>
            <person name="Bauer D."/>
            <person name="Andreopoulos W."/>
            <person name="Pangilinan J."/>
            <person name="LaButti K."/>
            <person name="Riley R."/>
            <person name="Lipzen A."/>
            <person name="Clum A."/>
            <person name="Drula E."/>
            <person name="Henrissat B."/>
            <person name="Kohler A."/>
            <person name="Grigoriev I.V."/>
            <person name="Martin F.M."/>
            <person name="Hacquard S."/>
        </authorList>
    </citation>
    <scope>NUCLEOTIDE SEQUENCE</scope>
    <source>
        <strain evidence="10">MPI-CAGE-CH-0230</strain>
    </source>
</reference>
<dbReference type="SUPFAM" id="SSF47384">
    <property type="entry name" value="Homodimeric domain of signal transducing histidine kinase"/>
    <property type="match status" value="1"/>
</dbReference>
<dbReference type="EC" id="2.7.13.3" evidence="2"/>
<dbReference type="InterPro" id="IPR003594">
    <property type="entry name" value="HATPase_dom"/>
</dbReference>
<dbReference type="PROSITE" id="PS50110">
    <property type="entry name" value="RESPONSE_REGULATORY"/>
    <property type="match status" value="1"/>
</dbReference>
<dbReference type="InterPro" id="IPR036097">
    <property type="entry name" value="HisK_dim/P_sf"/>
</dbReference>
<evidence type="ECO:0000256" key="4">
    <source>
        <dbReference type="ARBA" id="ARBA00022679"/>
    </source>
</evidence>
<keyword evidence="11" id="KW-1185">Reference proteome</keyword>
<comment type="catalytic activity">
    <reaction evidence="1">
        <text>ATP + protein L-histidine = ADP + protein N-phospho-L-histidine.</text>
        <dbReference type="EC" id="2.7.13.3"/>
    </reaction>
</comment>
<dbReference type="Gene3D" id="3.30.565.10">
    <property type="entry name" value="Histidine kinase-like ATPase, C-terminal domain"/>
    <property type="match status" value="1"/>
</dbReference>
<feature type="modified residue" description="4-aspartylphosphate" evidence="6">
    <location>
        <position position="1240"/>
    </location>
</feature>
<evidence type="ECO:0000256" key="5">
    <source>
        <dbReference type="ARBA" id="ARBA00022777"/>
    </source>
</evidence>
<dbReference type="SMART" id="SM00387">
    <property type="entry name" value="HATPase_c"/>
    <property type="match status" value="1"/>
</dbReference>
<dbReference type="RefSeq" id="XP_046014304.1">
    <property type="nucleotide sequence ID" value="XM_046153716.1"/>
</dbReference>
<gene>
    <name evidence="10" type="ORF">B0I36DRAFT_321525</name>
</gene>
<feature type="region of interest" description="Disordered" evidence="7">
    <location>
        <begin position="492"/>
        <end position="521"/>
    </location>
</feature>
<dbReference type="OrthoDB" id="303614at2759"/>
<dbReference type="InterPro" id="IPR036890">
    <property type="entry name" value="HATPase_C_sf"/>
</dbReference>
<evidence type="ECO:0000313" key="10">
    <source>
        <dbReference type="EMBL" id="KAH7033472.1"/>
    </source>
</evidence>
<evidence type="ECO:0000256" key="7">
    <source>
        <dbReference type="SAM" id="MobiDB-lite"/>
    </source>
</evidence>
<dbReference type="SUPFAM" id="SSF55874">
    <property type="entry name" value="ATPase domain of HSP90 chaperone/DNA topoisomerase II/histidine kinase"/>
    <property type="match status" value="1"/>
</dbReference>
<evidence type="ECO:0000256" key="3">
    <source>
        <dbReference type="ARBA" id="ARBA00022553"/>
    </source>
</evidence>
<accession>A0A9P8YC45</accession>
<evidence type="ECO:0000259" key="8">
    <source>
        <dbReference type="PROSITE" id="PS50109"/>
    </source>
</evidence>
<dbReference type="InterPro" id="IPR029016">
    <property type="entry name" value="GAF-like_dom_sf"/>
</dbReference>
<keyword evidence="4" id="KW-0808">Transferase</keyword>
<proteinExistence type="predicted"/>
<dbReference type="Gene3D" id="3.40.50.2300">
    <property type="match status" value="1"/>
</dbReference>
<protein>
    <recommendedName>
        <fullName evidence="2">histidine kinase</fullName>
        <ecNumber evidence="2">2.7.13.3</ecNumber>
    </recommendedName>
</protein>
<feature type="compositionally biased region" description="Basic and acidic residues" evidence="7">
    <location>
        <begin position="665"/>
        <end position="676"/>
    </location>
</feature>
<dbReference type="Pfam" id="PF02518">
    <property type="entry name" value="HATPase_c"/>
    <property type="match status" value="1"/>
</dbReference>
<dbReference type="InterPro" id="IPR003661">
    <property type="entry name" value="HisK_dim/P_dom"/>
</dbReference>
<feature type="region of interest" description="Disordered" evidence="7">
    <location>
        <begin position="665"/>
        <end position="690"/>
    </location>
</feature>
<organism evidence="10 11">
    <name type="scientific">Microdochium trichocladiopsis</name>
    <dbReference type="NCBI Taxonomy" id="1682393"/>
    <lineage>
        <taxon>Eukaryota</taxon>
        <taxon>Fungi</taxon>
        <taxon>Dikarya</taxon>
        <taxon>Ascomycota</taxon>
        <taxon>Pezizomycotina</taxon>
        <taxon>Sordariomycetes</taxon>
        <taxon>Xylariomycetidae</taxon>
        <taxon>Xylariales</taxon>
        <taxon>Microdochiaceae</taxon>
        <taxon>Microdochium</taxon>
    </lineage>
</organism>
<dbReference type="InterPro" id="IPR005467">
    <property type="entry name" value="His_kinase_dom"/>
</dbReference>
<feature type="region of interest" description="Disordered" evidence="7">
    <location>
        <begin position="1095"/>
        <end position="1162"/>
    </location>
</feature>
<dbReference type="SMART" id="SM00448">
    <property type="entry name" value="REC"/>
    <property type="match status" value="1"/>
</dbReference>
<dbReference type="PANTHER" id="PTHR43047">
    <property type="entry name" value="TWO-COMPONENT HISTIDINE PROTEIN KINASE"/>
    <property type="match status" value="1"/>
</dbReference>
<dbReference type="CDD" id="cd17546">
    <property type="entry name" value="REC_hyHK_CKI1_RcsC-like"/>
    <property type="match status" value="1"/>
</dbReference>
<dbReference type="InterPro" id="IPR004358">
    <property type="entry name" value="Sig_transdc_His_kin-like_C"/>
</dbReference>
<evidence type="ECO:0000313" key="11">
    <source>
        <dbReference type="Proteomes" id="UP000756346"/>
    </source>
</evidence>
<feature type="domain" description="Histidine kinase" evidence="8">
    <location>
        <begin position="604"/>
        <end position="899"/>
    </location>
</feature>
<evidence type="ECO:0000259" key="9">
    <source>
        <dbReference type="PROSITE" id="PS50110"/>
    </source>
</evidence>
<name>A0A9P8YC45_9PEZI</name>
<dbReference type="Gene3D" id="3.30.450.40">
    <property type="match status" value="1"/>
</dbReference>
<dbReference type="PRINTS" id="PR00344">
    <property type="entry name" value="BCTRLSENSOR"/>
</dbReference>
<dbReference type="InterPro" id="IPR011006">
    <property type="entry name" value="CheY-like_superfamily"/>
</dbReference>
<keyword evidence="5" id="KW-0418">Kinase</keyword>
<dbReference type="GO" id="GO:0000155">
    <property type="term" value="F:phosphorelay sensor kinase activity"/>
    <property type="evidence" value="ECO:0007669"/>
    <property type="project" value="InterPro"/>
</dbReference>
<dbReference type="InterPro" id="IPR001789">
    <property type="entry name" value="Sig_transdc_resp-reg_receiver"/>
</dbReference>
<dbReference type="GO" id="GO:0005886">
    <property type="term" value="C:plasma membrane"/>
    <property type="evidence" value="ECO:0007669"/>
    <property type="project" value="TreeGrafter"/>
</dbReference>